<organism evidence="2 3">
    <name type="scientific">Calicophoron daubneyi</name>
    <name type="common">Rumen fluke</name>
    <name type="synonym">Paramphistomum daubneyi</name>
    <dbReference type="NCBI Taxonomy" id="300641"/>
    <lineage>
        <taxon>Eukaryota</taxon>
        <taxon>Metazoa</taxon>
        <taxon>Spiralia</taxon>
        <taxon>Lophotrochozoa</taxon>
        <taxon>Platyhelminthes</taxon>
        <taxon>Trematoda</taxon>
        <taxon>Digenea</taxon>
        <taxon>Plagiorchiida</taxon>
        <taxon>Pronocephalata</taxon>
        <taxon>Paramphistomoidea</taxon>
        <taxon>Paramphistomidae</taxon>
        <taxon>Calicophoron</taxon>
    </lineage>
</organism>
<evidence type="ECO:0008006" key="4">
    <source>
        <dbReference type="Google" id="ProtNLM"/>
    </source>
</evidence>
<dbReference type="PANTHER" id="PTHR44147:SF2">
    <property type="entry name" value="DEHYDROGENASE_REDUCTASE SDR FAMILY MEMBER 1"/>
    <property type="match status" value="1"/>
</dbReference>
<reference evidence="2" key="1">
    <citation type="submission" date="2024-06" db="EMBL/GenBank/DDBJ databases">
        <authorList>
            <person name="Liu X."/>
            <person name="Lenzi L."/>
            <person name="Haldenby T S."/>
            <person name="Uol C."/>
        </authorList>
    </citation>
    <scope>NUCLEOTIDE SEQUENCE</scope>
</reference>
<gene>
    <name evidence="2" type="ORF">CDAUBV1_LOCUS4201</name>
</gene>
<dbReference type="PRINTS" id="PR00080">
    <property type="entry name" value="SDRFAMILY"/>
</dbReference>
<protein>
    <recommendedName>
        <fullName evidence="4">Dehydrogenase/reductase SDR family member 1</fullName>
    </recommendedName>
</protein>
<sequence>MENLKGHVCLVTGASRGVGRGIALGLGERGATVYITGRTLKPGQSSEIGGSLQETAAAINASGGKAIPVVVDHSDDKQVSELFDRIRREQKGRLDVLVNNAFGGAPMMMNNLGKPCYAIEDQSPAEAWDAINNVGLRNHYICSVYAVRMMMEYQEQQKKEMKSPLHPGLIVNISSCGAVAYCFSTLYGICATALDRMTKDMAHELKQQRAQISIVSLWPGAVMTERTIKAAEESKDINSPSLALIKAGSAETPLLCGRVVAALAEEQTNKLMKRSGRAVIVSDVAYEYGIRQPDGSVPPHSRSLKYMLQMGGFSMARFVPSFVHVPKCLYVHLIKWIPAN</sequence>
<dbReference type="Proteomes" id="UP001497525">
    <property type="component" value="Unassembled WGS sequence"/>
</dbReference>
<dbReference type="Pfam" id="PF00106">
    <property type="entry name" value="adh_short"/>
    <property type="match status" value="1"/>
</dbReference>
<dbReference type="InterPro" id="IPR036291">
    <property type="entry name" value="NAD(P)-bd_dom_sf"/>
</dbReference>
<dbReference type="EMBL" id="CAXLJL010000101">
    <property type="protein sequence ID" value="CAL5131692.1"/>
    <property type="molecule type" value="Genomic_DNA"/>
</dbReference>
<evidence type="ECO:0000313" key="3">
    <source>
        <dbReference type="Proteomes" id="UP001497525"/>
    </source>
</evidence>
<dbReference type="AlphaFoldDB" id="A0AAV2T8E5"/>
<dbReference type="SUPFAM" id="SSF51735">
    <property type="entry name" value="NAD(P)-binding Rossmann-fold domains"/>
    <property type="match status" value="1"/>
</dbReference>
<dbReference type="Gene3D" id="3.40.50.720">
    <property type="entry name" value="NAD(P)-binding Rossmann-like Domain"/>
    <property type="match status" value="1"/>
</dbReference>
<comment type="similarity">
    <text evidence="1">Belongs to the short-chain dehydrogenases/reductases (SDR) family.</text>
</comment>
<dbReference type="InterPro" id="IPR002347">
    <property type="entry name" value="SDR_fam"/>
</dbReference>
<accession>A0AAV2T8E5</accession>
<name>A0AAV2T8E5_CALDB</name>
<comment type="caution">
    <text evidence="2">The sequence shown here is derived from an EMBL/GenBank/DDBJ whole genome shotgun (WGS) entry which is preliminary data.</text>
</comment>
<evidence type="ECO:0000256" key="1">
    <source>
        <dbReference type="RuleBase" id="RU000363"/>
    </source>
</evidence>
<evidence type="ECO:0000313" key="2">
    <source>
        <dbReference type="EMBL" id="CAL5131692.1"/>
    </source>
</evidence>
<proteinExistence type="inferred from homology"/>
<dbReference type="PANTHER" id="PTHR44147">
    <property type="entry name" value="DEHYDROGENASE/REDUCTASE SDR FAMILY MEMBER 1"/>
    <property type="match status" value="1"/>
</dbReference>
<dbReference type="PRINTS" id="PR00081">
    <property type="entry name" value="GDHRDH"/>
</dbReference>